<name>A0A4Y7L2V2_PAPSO</name>
<evidence type="ECO:0000313" key="1">
    <source>
        <dbReference type="EMBL" id="RZC79874.1"/>
    </source>
</evidence>
<dbReference type="Gramene" id="RZC79874">
    <property type="protein sequence ID" value="RZC79874"/>
    <property type="gene ID" value="C5167_042450"/>
</dbReference>
<reference evidence="1 2" key="1">
    <citation type="journal article" date="2018" name="Science">
        <title>The opium poppy genome and morphinan production.</title>
        <authorList>
            <person name="Guo L."/>
            <person name="Winzer T."/>
            <person name="Yang X."/>
            <person name="Li Y."/>
            <person name="Ning Z."/>
            <person name="He Z."/>
            <person name="Teodor R."/>
            <person name="Lu Y."/>
            <person name="Bowser T.A."/>
            <person name="Graham I.A."/>
            <person name="Ye K."/>
        </authorList>
    </citation>
    <scope>NUCLEOTIDE SEQUENCE [LARGE SCALE GENOMIC DNA]</scope>
    <source>
        <strain evidence="2">cv. HN1</strain>
        <tissue evidence="1">Leaves</tissue>
    </source>
</reference>
<dbReference type="EMBL" id="CM010724">
    <property type="protein sequence ID" value="RZC79874.1"/>
    <property type="molecule type" value="Genomic_DNA"/>
</dbReference>
<feature type="non-terminal residue" evidence="1">
    <location>
        <position position="244"/>
    </location>
</feature>
<gene>
    <name evidence="1" type="ORF">C5167_042450</name>
</gene>
<protein>
    <submittedName>
        <fullName evidence="1">Uncharacterized protein</fullName>
    </submittedName>
</protein>
<keyword evidence="2" id="KW-1185">Reference proteome</keyword>
<evidence type="ECO:0000313" key="2">
    <source>
        <dbReference type="Proteomes" id="UP000316621"/>
    </source>
</evidence>
<sequence>MTLSGWYTYYRAPCQLTCWKHVGRLHRERDGMAFSGISIEVVTINNKSFFRSVFTNTDSPSSVIATYISPSDSSTLGELGCTQSILPPVAACHFSPHLSRNARAFCGEMEKMAGTGLQMLHQWIKDAPSFHSKRDSGKRCCCVRLKTSHEDQDRRTGILSNITVDNVHPDAGYDPKAYPIFSNINFINIHGQGVPVCQSDMEEVKGFSIMLVTYLGTRYRFIHSSECVSVCAHIPSMGLSLLEL</sequence>
<organism evidence="1 2">
    <name type="scientific">Papaver somniferum</name>
    <name type="common">Opium poppy</name>
    <dbReference type="NCBI Taxonomy" id="3469"/>
    <lineage>
        <taxon>Eukaryota</taxon>
        <taxon>Viridiplantae</taxon>
        <taxon>Streptophyta</taxon>
        <taxon>Embryophyta</taxon>
        <taxon>Tracheophyta</taxon>
        <taxon>Spermatophyta</taxon>
        <taxon>Magnoliopsida</taxon>
        <taxon>Ranunculales</taxon>
        <taxon>Papaveraceae</taxon>
        <taxon>Papaveroideae</taxon>
        <taxon>Papaver</taxon>
    </lineage>
</organism>
<dbReference type="Proteomes" id="UP000316621">
    <property type="component" value="Chromosome 10"/>
</dbReference>
<accession>A0A4Y7L2V2</accession>
<proteinExistence type="predicted"/>
<dbReference type="AlphaFoldDB" id="A0A4Y7L2V2"/>